<keyword evidence="3" id="KW-1185">Reference proteome</keyword>
<evidence type="ECO:0000313" key="3">
    <source>
        <dbReference type="Proteomes" id="UP000184188"/>
    </source>
</evidence>
<dbReference type="RefSeq" id="XP_022576717.1">
    <property type="nucleotide sequence ID" value="XM_022724317.1"/>
</dbReference>
<accession>A0A1L9S4W8</accession>
<evidence type="ECO:0000256" key="1">
    <source>
        <dbReference type="SAM" id="SignalP"/>
    </source>
</evidence>
<organism evidence="2 3">
    <name type="scientific">Penicilliopsis zonata CBS 506.65</name>
    <dbReference type="NCBI Taxonomy" id="1073090"/>
    <lineage>
        <taxon>Eukaryota</taxon>
        <taxon>Fungi</taxon>
        <taxon>Dikarya</taxon>
        <taxon>Ascomycota</taxon>
        <taxon>Pezizomycotina</taxon>
        <taxon>Eurotiomycetes</taxon>
        <taxon>Eurotiomycetidae</taxon>
        <taxon>Eurotiales</taxon>
        <taxon>Aspergillaceae</taxon>
        <taxon>Penicilliopsis</taxon>
    </lineage>
</organism>
<reference evidence="3" key="1">
    <citation type="journal article" date="2017" name="Genome Biol.">
        <title>Comparative genomics reveals high biological diversity and specific adaptations in the industrially and medically important fungal genus Aspergillus.</title>
        <authorList>
            <person name="de Vries R.P."/>
            <person name="Riley R."/>
            <person name="Wiebenga A."/>
            <person name="Aguilar-Osorio G."/>
            <person name="Amillis S."/>
            <person name="Uchima C.A."/>
            <person name="Anderluh G."/>
            <person name="Asadollahi M."/>
            <person name="Askin M."/>
            <person name="Barry K."/>
            <person name="Battaglia E."/>
            <person name="Bayram O."/>
            <person name="Benocci T."/>
            <person name="Braus-Stromeyer S.A."/>
            <person name="Caldana C."/>
            <person name="Canovas D."/>
            <person name="Cerqueira G.C."/>
            <person name="Chen F."/>
            <person name="Chen W."/>
            <person name="Choi C."/>
            <person name="Clum A."/>
            <person name="Dos Santos R.A."/>
            <person name="Damasio A.R."/>
            <person name="Diallinas G."/>
            <person name="Emri T."/>
            <person name="Fekete E."/>
            <person name="Flipphi M."/>
            <person name="Freyberg S."/>
            <person name="Gallo A."/>
            <person name="Gournas C."/>
            <person name="Habgood R."/>
            <person name="Hainaut M."/>
            <person name="Harispe M.L."/>
            <person name="Henrissat B."/>
            <person name="Hilden K.S."/>
            <person name="Hope R."/>
            <person name="Hossain A."/>
            <person name="Karabika E."/>
            <person name="Karaffa L."/>
            <person name="Karanyi Z."/>
            <person name="Krasevec N."/>
            <person name="Kuo A."/>
            <person name="Kusch H."/>
            <person name="LaButti K."/>
            <person name="Lagendijk E.L."/>
            <person name="Lapidus A."/>
            <person name="Levasseur A."/>
            <person name="Lindquist E."/>
            <person name="Lipzen A."/>
            <person name="Logrieco A.F."/>
            <person name="MacCabe A."/>
            <person name="Maekelae M.R."/>
            <person name="Malavazi I."/>
            <person name="Melin P."/>
            <person name="Meyer V."/>
            <person name="Mielnichuk N."/>
            <person name="Miskei M."/>
            <person name="Molnar A.P."/>
            <person name="Mule G."/>
            <person name="Ngan C.Y."/>
            <person name="Orejas M."/>
            <person name="Orosz E."/>
            <person name="Ouedraogo J.P."/>
            <person name="Overkamp K.M."/>
            <person name="Park H.-S."/>
            <person name="Perrone G."/>
            <person name="Piumi F."/>
            <person name="Punt P.J."/>
            <person name="Ram A.F."/>
            <person name="Ramon A."/>
            <person name="Rauscher S."/>
            <person name="Record E."/>
            <person name="Riano-Pachon D.M."/>
            <person name="Robert V."/>
            <person name="Roehrig J."/>
            <person name="Ruller R."/>
            <person name="Salamov A."/>
            <person name="Salih N.S."/>
            <person name="Samson R.A."/>
            <person name="Sandor E."/>
            <person name="Sanguinetti M."/>
            <person name="Schuetze T."/>
            <person name="Sepcic K."/>
            <person name="Shelest E."/>
            <person name="Sherlock G."/>
            <person name="Sophianopoulou V."/>
            <person name="Squina F.M."/>
            <person name="Sun H."/>
            <person name="Susca A."/>
            <person name="Todd R.B."/>
            <person name="Tsang A."/>
            <person name="Unkles S.E."/>
            <person name="van de Wiele N."/>
            <person name="van Rossen-Uffink D."/>
            <person name="Oliveira J.V."/>
            <person name="Vesth T.C."/>
            <person name="Visser J."/>
            <person name="Yu J.-H."/>
            <person name="Zhou M."/>
            <person name="Andersen M.R."/>
            <person name="Archer D.B."/>
            <person name="Baker S.E."/>
            <person name="Benoit I."/>
            <person name="Brakhage A.A."/>
            <person name="Braus G.H."/>
            <person name="Fischer R."/>
            <person name="Frisvad J.C."/>
            <person name="Goldman G.H."/>
            <person name="Houbraken J."/>
            <person name="Oakley B."/>
            <person name="Pocsi I."/>
            <person name="Scazzocchio C."/>
            <person name="Seiboth B."/>
            <person name="vanKuyk P.A."/>
            <person name="Wortman J."/>
            <person name="Dyer P.S."/>
            <person name="Grigoriev I.V."/>
        </authorList>
    </citation>
    <scope>NUCLEOTIDE SEQUENCE [LARGE SCALE GENOMIC DNA]</scope>
    <source>
        <strain evidence="3">CBS 506.65</strain>
    </source>
</reference>
<dbReference type="GeneID" id="34610782"/>
<dbReference type="EMBL" id="KV878365">
    <property type="protein sequence ID" value="OJJ42207.1"/>
    <property type="molecule type" value="Genomic_DNA"/>
</dbReference>
<evidence type="ECO:0000313" key="2">
    <source>
        <dbReference type="EMBL" id="OJJ42207.1"/>
    </source>
</evidence>
<sequence length="77" mass="7814">MRLAAVSLAVVALTPGASAFFFRMPWIPLTKIPVPSSGGSGSTPCAVYNNNPNFASCSSAGGLFPAFDSNGAFQGCL</sequence>
<dbReference type="AlphaFoldDB" id="A0A1L9S4W8"/>
<keyword evidence="1" id="KW-0732">Signal</keyword>
<proteinExistence type="predicted"/>
<feature type="signal peptide" evidence="1">
    <location>
        <begin position="1"/>
        <end position="19"/>
    </location>
</feature>
<dbReference type="Proteomes" id="UP000184188">
    <property type="component" value="Unassembled WGS sequence"/>
</dbReference>
<dbReference type="VEuPathDB" id="FungiDB:ASPZODRAFT_137437"/>
<name>A0A1L9S4W8_9EURO</name>
<protein>
    <submittedName>
        <fullName evidence="2">Uncharacterized protein</fullName>
    </submittedName>
</protein>
<feature type="chain" id="PRO_5013222478" evidence="1">
    <location>
        <begin position="20"/>
        <end position="77"/>
    </location>
</feature>
<gene>
    <name evidence="2" type="ORF">ASPZODRAFT_137437</name>
</gene>